<dbReference type="EMBL" id="JAFEKC020000015">
    <property type="protein sequence ID" value="KAK0510737.1"/>
    <property type="molecule type" value="Genomic_DNA"/>
</dbReference>
<organism evidence="3 4">
    <name type="scientific">Cladonia borealis</name>
    <dbReference type="NCBI Taxonomy" id="184061"/>
    <lineage>
        <taxon>Eukaryota</taxon>
        <taxon>Fungi</taxon>
        <taxon>Dikarya</taxon>
        <taxon>Ascomycota</taxon>
        <taxon>Pezizomycotina</taxon>
        <taxon>Lecanoromycetes</taxon>
        <taxon>OSLEUM clade</taxon>
        <taxon>Lecanoromycetidae</taxon>
        <taxon>Lecanorales</taxon>
        <taxon>Lecanorineae</taxon>
        <taxon>Cladoniaceae</taxon>
        <taxon>Cladonia</taxon>
    </lineage>
</organism>
<accession>A0AA39QWW3</accession>
<feature type="region of interest" description="Disordered" evidence="2">
    <location>
        <begin position="1"/>
        <end position="32"/>
    </location>
</feature>
<dbReference type="AlphaFoldDB" id="A0AA39QWW3"/>
<keyword evidence="4" id="KW-1185">Reference proteome</keyword>
<feature type="compositionally biased region" description="Basic and acidic residues" evidence="2">
    <location>
        <begin position="575"/>
        <end position="588"/>
    </location>
</feature>
<evidence type="ECO:0000313" key="3">
    <source>
        <dbReference type="EMBL" id="KAK0510737.1"/>
    </source>
</evidence>
<dbReference type="Proteomes" id="UP001166286">
    <property type="component" value="Unassembled WGS sequence"/>
</dbReference>
<reference evidence="3" key="1">
    <citation type="submission" date="2023-03" db="EMBL/GenBank/DDBJ databases">
        <title>Complete genome of Cladonia borealis.</title>
        <authorList>
            <person name="Park H."/>
        </authorList>
    </citation>
    <scope>NUCLEOTIDE SEQUENCE</scope>
    <source>
        <strain evidence="3">ANT050790</strain>
    </source>
</reference>
<comment type="caution">
    <text evidence="3">The sequence shown here is derived from an EMBL/GenBank/DDBJ whole genome shotgun (WGS) entry which is preliminary data.</text>
</comment>
<feature type="region of interest" description="Disordered" evidence="2">
    <location>
        <begin position="574"/>
        <end position="600"/>
    </location>
</feature>
<keyword evidence="1" id="KW-0175">Coiled coil</keyword>
<evidence type="ECO:0000256" key="2">
    <source>
        <dbReference type="SAM" id="MobiDB-lite"/>
    </source>
</evidence>
<feature type="coiled-coil region" evidence="1">
    <location>
        <begin position="526"/>
        <end position="553"/>
    </location>
</feature>
<protein>
    <submittedName>
        <fullName evidence="3">Uncharacterized protein</fullName>
    </submittedName>
</protein>
<evidence type="ECO:0000256" key="1">
    <source>
        <dbReference type="SAM" id="Coils"/>
    </source>
</evidence>
<sequence>MSQPTDSSPPPPVPSTPVASQAARDALASGKAKVAANPTFAVGLQNLGPASISSQRLKARFAARSATPIPQQQQPLPTPPPLQTTPDPNDPIQSKHQWKMLYAFLSWGRLGLSKVIYQEARARASDHGSWDLLAQDETKELYVYQLLNLLPDAIIISLIKNTLAFDYHNDLEVKRFVVSDMMPKEMLPMAGIYVNIARRSKIGLMPNVIDRNAGRWLTSNQVKRLIQKVEIYLANKQDPNSLAWNSAIDNAFGRFNPSSSATGRRFTLPPNSASAAKVKEWLEIIEHQYCTNIDQSDLDIPFRRCPMEIGWAQDIGSRLKAHISNNNTTPLFGLVNAISRQSIVEGGAAFPSPMQLILFPIWKDDMDFKKIAEILGSVLCSSYWIYGGLNYAWAGGSVNVTFNDPEADNWVNSAQNFASRSHREGATDFARVINHGDHAEKARQISVAKANEQIARRDLINEKQKVGAQKTAVKELKAKYDAVEGKRKEKARQDIEEGDEWVKELEEIIESNDRQHRLIEAVDMLHRLSQAKLRGAKEEIAELEDDIADVDWEILEAAIAKAEELAARVRTKAAVRADTERAQPEKSQHSSGSAIYLSDD</sequence>
<name>A0AA39QWW3_9LECA</name>
<evidence type="ECO:0000313" key="4">
    <source>
        <dbReference type="Proteomes" id="UP001166286"/>
    </source>
</evidence>
<proteinExistence type="predicted"/>
<gene>
    <name evidence="3" type="ORF">JMJ35_007169</name>
</gene>
<feature type="region of interest" description="Disordered" evidence="2">
    <location>
        <begin position="63"/>
        <end position="92"/>
    </location>
</feature>